<proteinExistence type="predicted"/>
<accession>A0A9P4IE48</accession>
<organism evidence="3 4">
    <name type="scientific">Rhizodiscina lignyota</name>
    <dbReference type="NCBI Taxonomy" id="1504668"/>
    <lineage>
        <taxon>Eukaryota</taxon>
        <taxon>Fungi</taxon>
        <taxon>Dikarya</taxon>
        <taxon>Ascomycota</taxon>
        <taxon>Pezizomycotina</taxon>
        <taxon>Dothideomycetes</taxon>
        <taxon>Pleosporomycetidae</taxon>
        <taxon>Aulographales</taxon>
        <taxon>Rhizodiscinaceae</taxon>
        <taxon>Rhizodiscina</taxon>
    </lineage>
</organism>
<evidence type="ECO:0000313" key="4">
    <source>
        <dbReference type="Proteomes" id="UP000799772"/>
    </source>
</evidence>
<keyword evidence="4" id="KW-1185">Reference proteome</keyword>
<dbReference type="PANTHER" id="PTHR47843:SF5">
    <property type="entry name" value="BTB_POZ DOMAIN PROTEIN"/>
    <property type="match status" value="1"/>
</dbReference>
<dbReference type="OrthoDB" id="6359816at2759"/>
<dbReference type="Gene3D" id="3.30.710.10">
    <property type="entry name" value="Potassium Channel Kv1.1, Chain A"/>
    <property type="match status" value="1"/>
</dbReference>
<name>A0A9P4IE48_9PEZI</name>
<feature type="domain" description="BTB" evidence="2">
    <location>
        <begin position="13"/>
        <end position="81"/>
    </location>
</feature>
<dbReference type="InterPro" id="IPR011333">
    <property type="entry name" value="SKP1/BTB/POZ_sf"/>
</dbReference>
<evidence type="ECO:0000256" key="1">
    <source>
        <dbReference type="SAM" id="Coils"/>
    </source>
</evidence>
<keyword evidence="1" id="KW-0175">Coiled coil</keyword>
<evidence type="ECO:0000313" key="3">
    <source>
        <dbReference type="EMBL" id="KAF2097643.1"/>
    </source>
</evidence>
<dbReference type="SUPFAM" id="SSF54695">
    <property type="entry name" value="POZ domain"/>
    <property type="match status" value="1"/>
</dbReference>
<dbReference type="AlphaFoldDB" id="A0A9P4IE48"/>
<evidence type="ECO:0000259" key="2">
    <source>
        <dbReference type="PROSITE" id="PS50097"/>
    </source>
</evidence>
<dbReference type="CDD" id="cd18186">
    <property type="entry name" value="BTB_POZ_ZBTB_KLHL-like"/>
    <property type="match status" value="1"/>
</dbReference>
<dbReference type="EMBL" id="ML978128">
    <property type="protein sequence ID" value="KAF2097643.1"/>
    <property type="molecule type" value="Genomic_DNA"/>
</dbReference>
<dbReference type="InterPro" id="IPR000210">
    <property type="entry name" value="BTB/POZ_dom"/>
</dbReference>
<protein>
    <recommendedName>
        <fullName evidence="2">BTB domain-containing protein</fullName>
    </recommendedName>
</protein>
<comment type="caution">
    <text evidence="3">The sequence shown here is derived from an EMBL/GenBank/DDBJ whole genome shotgun (WGS) entry which is preliminary data.</text>
</comment>
<dbReference type="PANTHER" id="PTHR47843">
    <property type="entry name" value="BTB DOMAIN-CONTAINING PROTEIN-RELATED"/>
    <property type="match status" value="1"/>
</dbReference>
<feature type="coiled-coil region" evidence="1">
    <location>
        <begin position="271"/>
        <end position="383"/>
    </location>
</feature>
<reference evidence="3" key="1">
    <citation type="journal article" date="2020" name="Stud. Mycol.">
        <title>101 Dothideomycetes genomes: a test case for predicting lifestyles and emergence of pathogens.</title>
        <authorList>
            <person name="Haridas S."/>
            <person name="Albert R."/>
            <person name="Binder M."/>
            <person name="Bloem J."/>
            <person name="Labutti K."/>
            <person name="Salamov A."/>
            <person name="Andreopoulos B."/>
            <person name="Baker S."/>
            <person name="Barry K."/>
            <person name="Bills G."/>
            <person name="Bluhm B."/>
            <person name="Cannon C."/>
            <person name="Castanera R."/>
            <person name="Culley D."/>
            <person name="Daum C."/>
            <person name="Ezra D."/>
            <person name="Gonzalez J."/>
            <person name="Henrissat B."/>
            <person name="Kuo A."/>
            <person name="Liang C."/>
            <person name="Lipzen A."/>
            <person name="Lutzoni F."/>
            <person name="Magnuson J."/>
            <person name="Mondo S."/>
            <person name="Nolan M."/>
            <person name="Ohm R."/>
            <person name="Pangilinan J."/>
            <person name="Park H.-J."/>
            <person name="Ramirez L."/>
            <person name="Alfaro M."/>
            <person name="Sun H."/>
            <person name="Tritt A."/>
            <person name="Yoshinaga Y."/>
            <person name="Zwiers L.-H."/>
            <person name="Turgeon B."/>
            <person name="Goodwin S."/>
            <person name="Spatafora J."/>
            <person name="Crous P."/>
            <person name="Grigoriev I."/>
        </authorList>
    </citation>
    <scope>NUCLEOTIDE SEQUENCE</scope>
    <source>
        <strain evidence="3">CBS 133067</strain>
    </source>
</reference>
<dbReference type="Gene3D" id="1.10.287.1490">
    <property type="match status" value="1"/>
</dbReference>
<dbReference type="PROSITE" id="PS50097">
    <property type="entry name" value="BTB"/>
    <property type="match status" value="1"/>
</dbReference>
<gene>
    <name evidence="3" type="ORF">NA57DRAFT_77895</name>
</gene>
<dbReference type="Proteomes" id="UP000799772">
    <property type="component" value="Unassembled WGS sequence"/>
</dbReference>
<sequence>MPEFLSFGGEKWANLTIECHDVTWLVHKAIVCEQSESFGSAEISVDKSSGQFILSLMDNFRPPPIHRILEFVYRGDYNDSIDMANAQTQEQVRALAAYELVAIGRDHVASLKNMNKALVESSTPSELQLAAFRGPSEDVIQRATARLENNIEMSVYADAFGVKGLLEKAIEKINRDIQNAALSEGEKFTKIVENSYIHVPPAVQDILARSCAQSINELINKGGLGVTLRRVPGLAAAVCEVGLRTAGPARAVVEELLRSLTDKLGSVEIVRSDLEAQLDAARGECAELQKEVKKLKTQLSALLQFTEQVKKQTRDSVQAREGVTQTSIREKDKAIVDLQDEVKRTEDDVQKAKDDATKKEEELRRVKKELKDQKEKFDAFTEEPDNWYRCGKCNERFNGCFKTVESPEGRLGFVCDYCRTPHGWLHMDYK</sequence>